<name>A0A561QX03_9HYPH</name>
<keyword evidence="3" id="KW-1185">Reference proteome</keyword>
<evidence type="ECO:0000313" key="2">
    <source>
        <dbReference type="EMBL" id="TWF54905.1"/>
    </source>
</evidence>
<reference evidence="2 3" key="1">
    <citation type="submission" date="2019-06" db="EMBL/GenBank/DDBJ databases">
        <title>Sorghum-associated microbial communities from plants grown in Nebraska, USA.</title>
        <authorList>
            <person name="Schachtman D."/>
        </authorList>
    </citation>
    <scope>NUCLEOTIDE SEQUENCE [LARGE SCALE GENOMIC DNA]</scope>
    <source>
        <strain evidence="2 3">1225</strain>
    </source>
</reference>
<keyword evidence="1" id="KW-1133">Transmembrane helix</keyword>
<dbReference type="AlphaFoldDB" id="A0A561QX03"/>
<keyword evidence="1" id="KW-0472">Membrane</keyword>
<comment type="caution">
    <text evidence="2">The sequence shown here is derived from an EMBL/GenBank/DDBJ whole genome shotgun (WGS) entry which is preliminary data.</text>
</comment>
<protein>
    <submittedName>
        <fullName evidence="2">Uncharacterized protein</fullName>
    </submittedName>
</protein>
<gene>
    <name evidence="2" type="ORF">FHW37_103776</name>
</gene>
<organism evidence="2 3">
    <name type="scientific">Neorhizobium alkalisoli</name>
    <dbReference type="NCBI Taxonomy" id="528178"/>
    <lineage>
        <taxon>Bacteria</taxon>
        <taxon>Pseudomonadati</taxon>
        <taxon>Pseudomonadota</taxon>
        <taxon>Alphaproteobacteria</taxon>
        <taxon>Hyphomicrobiales</taxon>
        <taxon>Rhizobiaceae</taxon>
        <taxon>Rhizobium/Agrobacterium group</taxon>
        <taxon>Neorhizobium</taxon>
    </lineage>
</organism>
<dbReference type="RefSeq" id="WP_145637689.1">
    <property type="nucleotide sequence ID" value="NZ_VIWP01000003.1"/>
</dbReference>
<evidence type="ECO:0000256" key="1">
    <source>
        <dbReference type="SAM" id="Phobius"/>
    </source>
</evidence>
<feature type="transmembrane region" description="Helical" evidence="1">
    <location>
        <begin position="25"/>
        <end position="48"/>
    </location>
</feature>
<sequence>MPQTEIEEKEAPLDPAMDRIRRKMVLLQLVSGGILFLCFMAVLAAVVYKVKQRPAGTPETVVSSGSFSVPSGQPLAVTAALPAGFAVQSVSSSGSQLTFFGTLEGKPKVLIFDIALGRIIADVTVTTGQ</sequence>
<evidence type="ECO:0000313" key="3">
    <source>
        <dbReference type="Proteomes" id="UP000320653"/>
    </source>
</evidence>
<keyword evidence="1" id="KW-0812">Transmembrane</keyword>
<dbReference type="OrthoDB" id="7869382at2"/>
<proteinExistence type="predicted"/>
<accession>A0A561QX03</accession>
<dbReference type="EMBL" id="VIWP01000003">
    <property type="protein sequence ID" value="TWF54905.1"/>
    <property type="molecule type" value="Genomic_DNA"/>
</dbReference>
<dbReference type="Proteomes" id="UP000320653">
    <property type="component" value="Unassembled WGS sequence"/>
</dbReference>